<proteinExistence type="predicted"/>
<accession>A0ACA9S616</accession>
<evidence type="ECO:0000313" key="1">
    <source>
        <dbReference type="EMBL" id="CAG8826648.1"/>
    </source>
</evidence>
<keyword evidence="2" id="KW-1185">Reference proteome</keyword>
<protein>
    <submittedName>
        <fullName evidence="1">12332_t:CDS:1</fullName>
    </submittedName>
</protein>
<organism evidence="1 2">
    <name type="scientific">Racocetra persica</name>
    <dbReference type="NCBI Taxonomy" id="160502"/>
    <lineage>
        <taxon>Eukaryota</taxon>
        <taxon>Fungi</taxon>
        <taxon>Fungi incertae sedis</taxon>
        <taxon>Mucoromycota</taxon>
        <taxon>Glomeromycotina</taxon>
        <taxon>Glomeromycetes</taxon>
        <taxon>Diversisporales</taxon>
        <taxon>Gigasporaceae</taxon>
        <taxon>Racocetra</taxon>
    </lineage>
</organism>
<feature type="non-terminal residue" evidence="1">
    <location>
        <position position="1"/>
    </location>
</feature>
<gene>
    <name evidence="1" type="ORF">RPERSI_LOCUS26782</name>
</gene>
<sequence length="52" mass="5772">VQFSASASAVTSDIKNLIDIYQQASEWLHALRAVVSILAWITETKKLAINKK</sequence>
<comment type="caution">
    <text evidence="1">The sequence shown here is derived from an EMBL/GenBank/DDBJ whole genome shotgun (WGS) entry which is preliminary data.</text>
</comment>
<dbReference type="Proteomes" id="UP000789920">
    <property type="component" value="Unassembled WGS sequence"/>
</dbReference>
<dbReference type="EMBL" id="CAJVQC010092520">
    <property type="protein sequence ID" value="CAG8826648.1"/>
    <property type="molecule type" value="Genomic_DNA"/>
</dbReference>
<feature type="non-terminal residue" evidence="1">
    <location>
        <position position="52"/>
    </location>
</feature>
<evidence type="ECO:0000313" key="2">
    <source>
        <dbReference type="Proteomes" id="UP000789920"/>
    </source>
</evidence>
<reference evidence="1" key="1">
    <citation type="submission" date="2021-06" db="EMBL/GenBank/DDBJ databases">
        <authorList>
            <person name="Kallberg Y."/>
            <person name="Tangrot J."/>
            <person name="Rosling A."/>
        </authorList>
    </citation>
    <scope>NUCLEOTIDE SEQUENCE</scope>
    <source>
        <strain evidence="1">MA461A</strain>
    </source>
</reference>
<name>A0ACA9S616_9GLOM</name>